<dbReference type="GO" id="GO:0016020">
    <property type="term" value="C:membrane"/>
    <property type="evidence" value="ECO:0007669"/>
    <property type="project" value="InterPro"/>
</dbReference>
<comment type="caution">
    <text evidence="1">The sequence shown here is derived from an EMBL/GenBank/DDBJ whole genome shotgun (WGS) entry which is preliminary data.</text>
</comment>
<organism evidence="1">
    <name type="scientific">bioreactor metagenome</name>
    <dbReference type="NCBI Taxonomy" id="1076179"/>
    <lineage>
        <taxon>unclassified sequences</taxon>
        <taxon>metagenomes</taxon>
        <taxon>ecological metagenomes</taxon>
    </lineage>
</organism>
<sequence>MVAESVIDFSAHPERIILVDAPLVEAAVVGAVASQQGEDLSGVILAIKQGS</sequence>
<accession>A0A645J833</accession>
<reference evidence="1" key="1">
    <citation type="submission" date="2019-08" db="EMBL/GenBank/DDBJ databases">
        <authorList>
            <person name="Kucharzyk K."/>
            <person name="Murdoch R.W."/>
            <person name="Higgins S."/>
            <person name="Loffler F."/>
        </authorList>
    </citation>
    <scope>NUCLEOTIDE SEQUENCE</scope>
</reference>
<name>A0A645J833_9ZZZZ</name>
<dbReference type="InterPro" id="IPR036662">
    <property type="entry name" value="PTS_EIIA_man-typ_sf"/>
</dbReference>
<gene>
    <name evidence="1" type="ORF">SDC9_207587</name>
</gene>
<dbReference type="EMBL" id="VSSQ01134383">
    <property type="protein sequence ID" value="MPN59865.1"/>
    <property type="molecule type" value="Genomic_DNA"/>
</dbReference>
<evidence type="ECO:0000313" key="1">
    <source>
        <dbReference type="EMBL" id="MPN59865.1"/>
    </source>
</evidence>
<proteinExistence type="predicted"/>
<dbReference type="AlphaFoldDB" id="A0A645J833"/>
<protein>
    <submittedName>
        <fullName evidence="1">Uncharacterized protein</fullName>
    </submittedName>
</protein>
<dbReference type="Gene3D" id="3.40.50.510">
    <property type="entry name" value="Phosphotransferase system, mannose-type IIA component"/>
    <property type="match status" value="1"/>
</dbReference>
<dbReference type="GO" id="GO:0009401">
    <property type="term" value="P:phosphoenolpyruvate-dependent sugar phosphotransferase system"/>
    <property type="evidence" value="ECO:0007669"/>
    <property type="project" value="InterPro"/>
</dbReference>